<sequence>MAEPKLLQGHNGSVIVGQRLILGRKGLVLAGGQIDKCSGRLYCSPNDCNMVVRNVYQSS</sequence>
<dbReference type="EMBL" id="CP003273">
    <property type="protein sequence ID" value="AGL01099.1"/>
    <property type="molecule type" value="Genomic_DNA"/>
</dbReference>
<accession>R4KEU2</accession>
<dbReference type="HOGENOM" id="CLU_2952869_0_0_9"/>
<gene>
    <name evidence="1" type="ORF">Desgi_1625</name>
</gene>
<organism evidence="1 2">
    <name type="scientific">Desulfoscipio gibsoniae DSM 7213</name>
    <dbReference type="NCBI Taxonomy" id="767817"/>
    <lineage>
        <taxon>Bacteria</taxon>
        <taxon>Bacillati</taxon>
        <taxon>Bacillota</taxon>
        <taxon>Clostridia</taxon>
        <taxon>Eubacteriales</taxon>
        <taxon>Desulfallaceae</taxon>
        <taxon>Desulfoscipio</taxon>
    </lineage>
</organism>
<protein>
    <submittedName>
        <fullName evidence="1">Uncharacterized protein</fullName>
    </submittedName>
</protein>
<name>R4KEU2_9FIRM</name>
<dbReference type="AlphaFoldDB" id="R4KEU2"/>
<reference evidence="1 2" key="1">
    <citation type="submission" date="2012-01" db="EMBL/GenBank/DDBJ databases">
        <title>Complete sequence of Desulfotomaculum gibsoniae DSM 7213.</title>
        <authorList>
            <consortium name="US DOE Joint Genome Institute"/>
            <person name="Lucas S."/>
            <person name="Han J."/>
            <person name="Lapidus A."/>
            <person name="Cheng J.-F."/>
            <person name="Goodwin L."/>
            <person name="Pitluck S."/>
            <person name="Peters L."/>
            <person name="Ovchinnikova G."/>
            <person name="Teshima H."/>
            <person name="Detter J.C."/>
            <person name="Han C."/>
            <person name="Tapia R."/>
            <person name="Land M."/>
            <person name="Hauser L."/>
            <person name="Kyrpides N."/>
            <person name="Ivanova N."/>
            <person name="Pagani I."/>
            <person name="Parshina S."/>
            <person name="Plugge C."/>
            <person name="Muyzer G."/>
            <person name="Kuever J."/>
            <person name="Ivanova A."/>
            <person name="Nazina T."/>
            <person name="Klenk H.-P."/>
            <person name="Brambilla E."/>
            <person name="Spring S."/>
            <person name="Stams A.F."/>
            <person name="Woyke T."/>
        </authorList>
    </citation>
    <scope>NUCLEOTIDE SEQUENCE [LARGE SCALE GENOMIC DNA]</scope>
    <source>
        <strain evidence="1 2">DSM 7213</strain>
    </source>
</reference>
<dbReference type="Proteomes" id="UP000013520">
    <property type="component" value="Chromosome"/>
</dbReference>
<evidence type="ECO:0000313" key="1">
    <source>
        <dbReference type="EMBL" id="AGL01099.1"/>
    </source>
</evidence>
<keyword evidence="2" id="KW-1185">Reference proteome</keyword>
<evidence type="ECO:0000313" key="2">
    <source>
        <dbReference type="Proteomes" id="UP000013520"/>
    </source>
</evidence>
<proteinExistence type="predicted"/>
<dbReference type="KEGG" id="dgi:Desgi_1625"/>